<organism evidence="3 4">
    <name type="scientific">Sporothrix brasiliensis 5110</name>
    <dbReference type="NCBI Taxonomy" id="1398154"/>
    <lineage>
        <taxon>Eukaryota</taxon>
        <taxon>Fungi</taxon>
        <taxon>Dikarya</taxon>
        <taxon>Ascomycota</taxon>
        <taxon>Pezizomycotina</taxon>
        <taxon>Sordariomycetes</taxon>
        <taxon>Sordariomycetidae</taxon>
        <taxon>Ophiostomatales</taxon>
        <taxon>Ophiostomataceae</taxon>
        <taxon>Sporothrix</taxon>
    </lineage>
</organism>
<dbReference type="OrthoDB" id="5385013at2759"/>
<evidence type="ECO:0000313" key="4">
    <source>
        <dbReference type="Proteomes" id="UP000031575"/>
    </source>
</evidence>
<dbReference type="EMBL" id="AWTV01000005">
    <property type="protein sequence ID" value="KIH93317.1"/>
    <property type="molecule type" value="Genomic_DNA"/>
</dbReference>
<evidence type="ECO:0000259" key="2">
    <source>
        <dbReference type="Pfam" id="PF24086"/>
    </source>
</evidence>
<dbReference type="HOGENOM" id="CLU_360220_0_0_1"/>
<proteinExistence type="predicted"/>
<evidence type="ECO:0000313" key="3">
    <source>
        <dbReference type="EMBL" id="KIH93317.1"/>
    </source>
</evidence>
<feature type="domain" description="DUF7371" evidence="2">
    <location>
        <begin position="568"/>
        <end position="743"/>
    </location>
</feature>
<dbReference type="VEuPathDB" id="FungiDB:SPBR_04108"/>
<feature type="region of interest" description="Disordered" evidence="1">
    <location>
        <begin position="302"/>
        <end position="322"/>
    </location>
</feature>
<gene>
    <name evidence="3" type="ORF">SPBR_04108</name>
</gene>
<reference evidence="3 4" key="1">
    <citation type="journal article" date="2014" name="BMC Genomics">
        <title>Comparative genomics of the major fungal agents of human and animal Sporotrichosis: Sporothrix schenckii and Sporothrix brasiliensis.</title>
        <authorList>
            <person name="Teixeira M.M."/>
            <person name="de Almeida L.G."/>
            <person name="Kubitschek-Barreira P."/>
            <person name="Alves F.L."/>
            <person name="Kioshima E.S."/>
            <person name="Abadio A.K."/>
            <person name="Fernandes L."/>
            <person name="Derengowski L.S."/>
            <person name="Ferreira K.S."/>
            <person name="Souza R.C."/>
            <person name="Ruiz J.C."/>
            <person name="de Andrade N.C."/>
            <person name="Paes H.C."/>
            <person name="Nicola A.M."/>
            <person name="Albuquerque P."/>
            <person name="Gerber A.L."/>
            <person name="Martins V.P."/>
            <person name="Peconick L.D."/>
            <person name="Neto A.V."/>
            <person name="Chaucanez C.B."/>
            <person name="Silva P.A."/>
            <person name="Cunha O.L."/>
            <person name="de Oliveira F.F."/>
            <person name="dos Santos T.C."/>
            <person name="Barros A.L."/>
            <person name="Soares M.A."/>
            <person name="de Oliveira L.M."/>
            <person name="Marini M.M."/>
            <person name="Villalobos-Duno H."/>
            <person name="Cunha M.M."/>
            <person name="de Hoog S."/>
            <person name="da Silveira J.F."/>
            <person name="Henrissat B."/>
            <person name="Nino-Vega G.A."/>
            <person name="Cisalpino P.S."/>
            <person name="Mora-Montes H.M."/>
            <person name="Almeida S.R."/>
            <person name="Stajich J.E."/>
            <person name="Lopes-Bezerra L.M."/>
            <person name="Vasconcelos A.T."/>
            <person name="Felipe M.S."/>
        </authorList>
    </citation>
    <scope>NUCLEOTIDE SEQUENCE [LARGE SCALE GENOMIC DNA]</scope>
    <source>
        <strain evidence="3 4">5110</strain>
    </source>
</reference>
<comment type="caution">
    <text evidence="3">The sequence shown here is derived from an EMBL/GenBank/DDBJ whole genome shotgun (WGS) entry which is preliminary data.</text>
</comment>
<feature type="compositionally biased region" description="Polar residues" evidence="1">
    <location>
        <begin position="303"/>
        <end position="319"/>
    </location>
</feature>
<feature type="region of interest" description="Disordered" evidence="1">
    <location>
        <begin position="84"/>
        <end position="109"/>
    </location>
</feature>
<dbReference type="RefSeq" id="XP_040621327.1">
    <property type="nucleotide sequence ID" value="XM_040762391.1"/>
</dbReference>
<sequence length="777" mass="78773">MQVTTKLAALAASGMLPTIMAAPFGIAGRLVSSVDSVSSAPEPSTYPYVPATSASQVPMMESFSVDFGTGSWSPFATSVSSSSASGSASASSSDDWDQSPASSSEVPPYGSIVPGPVPSFTVVVESFTVPIPHPSATATVAPSSVLSSPVSSLSVTSPTLSTVTATATVPFESGFTIVHTFTITESAIISSSLATPLPSASLSLDSSVVSKLSRSAKSASSLGSAMRSIFSDMDGSQSGVGPVIAPNSAVSTKPGQMKRPKSMITATFTLTLPTSTFFMPILPTHTGSMITADFTLTLPAPPSSTAGPVSSTIDQSSGASETVTESCSTSSTLATSTSCETPLTPVPTGFPETLTLTLSTKVTLTINGTQTTSCSTETTPAVPSGSDAITVTYTLPGGPGRANQTVTLTTVRPTPQASSSGVPSSASASLPSGPTVGPTGTGSIAFPPASSLQPSGVVPSPAFSGVIVVTETKTFTEVHTATGAATTAPDAHTTLAVGGPHHHNVTTFATGTGTGTGIGTSSGGVRPTAHGPFANATGTHVSEGTASPTRGIHIRDAECNRNPKGARIVLNFDDTVIQEEGLVAPNTQGFANPDQGMQFSGGFERVVYSPTSRFVPSSMPGMLRFSLPPTTRHGIVNGVAKIGAADSCSRFNLVSWNLGCDATDAPCRFNITGFRLAGGEEVATGSHVFVIPRATKTSGNTLHPVAFDATDDFANLSSFTVDLEPGNVAGGRDSMWWSDDLSVARVCGGSPFCAAIETSDKTTGEDAVKKAVPFWHH</sequence>
<accession>A0A0C2J8J9</accession>
<dbReference type="Pfam" id="PF24086">
    <property type="entry name" value="DUF7371"/>
    <property type="match status" value="1"/>
</dbReference>
<dbReference type="AlphaFoldDB" id="A0A0C2J8J9"/>
<feature type="compositionally biased region" description="Low complexity" evidence="1">
    <location>
        <begin position="417"/>
        <end position="443"/>
    </location>
</feature>
<dbReference type="Proteomes" id="UP000031575">
    <property type="component" value="Unassembled WGS sequence"/>
</dbReference>
<name>A0A0C2J8J9_9PEZI</name>
<evidence type="ECO:0000256" key="1">
    <source>
        <dbReference type="SAM" id="MobiDB-lite"/>
    </source>
</evidence>
<dbReference type="GeneID" id="63677312"/>
<protein>
    <recommendedName>
        <fullName evidence="2">DUF7371 domain-containing protein</fullName>
    </recommendedName>
</protein>
<keyword evidence="4" id="KW-1185">Reference proteome</keyword>
<feature type="compositionally biased region" description="Low complexity" evidence="1">
    <location>
        <begin position="84"/>
        <end position="104"/>
    </location>
</feature>
<feature type="region of interest" description="Disordered" evidence="1">
    <location>
        <begin position="413"/>
        <end position="447"/>
    </location>
</feature>
<dbReference type="InterPro" id="IPR055795">
    <property type="entry name" value="DUF7371"/>
</dbReference>